<dbReference type="EMBL" id="AAOT01000009">
    <property type="protein sequence ID" value="EAR51760.1"/>
    <property type="molecule type" value="Genomic_DNA"/>
</dbReference>
<dbReference type="eggNOG" id="COG1843">
    <property type="taxonomic scope" value="Bacteria"/>
</dbReference>
<dbReference type="RefSeq" id="WP_007254894.1">
    <property type="nucleotide sequence ID" value="NZ_CH724107.1"/>
</dbReference>
<dbReference type="OrthoDB" id="9785233at2"/>
<sequence length="222" mass="22878">MALTGITPAASATQTATTGSNAAMDSNYQNFLKMLTAQVTNQDPLAPMDSSTFVTQLAQLSQVEQTVQSNGHLRELLAGVQSFGSMAEVQLIGKPVTYASDRISLAGGSADYLYSLDAEAASAKLVITGADGQVLREIGGLAVTPGERHAVTWDGRDSQGLPVPDGTFTAEIRAVDADGEQIGYSGYASSVARALEFGPDGSMLTMENGEEVLAVTLAGVGG</sequence>
<dbReference type="InterPro" id="IPR025965">
    <property type="entry name" value="FlgD/Vpr_Ig-like"/>
</dbReference>
<dbReference type="Proteomes" id="UP000003635">
    <property type="component" value="Unassembled WGS sequence"/>
</dbReference>
<proteinExistence type="inferred from homology"/>
<evidence type="ECO:0000256" key="2">
    <source>
        <dbReference type="ARBA" id="ARBA00016013"/>
    </source>
</evidence>
<accession>Q2CGF8</accession>
<feature type="domain" description="FlgD/Vpr Ig-like" evidence="6">
    <location>
        <begin position="101"/>
        <end position="177"/>
    </location>
</feature>
<evidence type="ECO:0000259" key="6">
    <source>
        <dbReference type="Pfam" id="PF13860"/>
    </source>
</evidence>
<evidence type="ECO:0000313" key="7">
    <source>
        <dbReference type="EMBL" id="EAR51760.1"/>
    </source>
</evidence>
<dbReference type="Pfam" id="PF03963">
    <property type="entry name" value="FlgD"/>
    <property type="match status" value="1"/>
</dbReference>
<keyword evidence="7" id="KW-0966">Cell projection</keyword>
<protein>
    <recommendedName>
        <fullName evidence="2 5">Basal-body rod modification protein FlgD</fullName>
    </recommendedName>
</protein>
<evidence type="ECO:0000313" key="8">
    <source>
        <dbReference type="Proteomes" id="UP000003635"/>
    </source>
</evidence>
<dbReference type="GO" id="GO:0044781">
    <property type="term" value="P:bacterial-type flagellum organization"/>
    <property type="evidence" value="ECO:0007669"/>
    <property type="project" value="UniProtKB-UniRule"/>
</dbReference>
<dbReference type="Pfam" id="PF13860">
    <property type="entry name" value="FlgD_ig"/>
    <property type="match status" value="1"/>
</dbReference>
<dbReference type="AlphaFoldDB" id="Q2CGF8"/>
<keyword evidence="7" id="KW-0969">Cilium</keyword>
<gene>
    <name evidence="7" type="ORF">OG2516_06841</name>
</gene>
<evidence type="ECO:0000256" key="4">
    <source>
        <dbReference type="ARBA" id="ARBA00024746"/>
    </source>
</evidence>
<name>Q2CGF8_OCEGH</name>
<dbReference type="InterPro" id="IPR005648">
    <property type="entry name" value="FlgD"/>
</dbReference>
<keyword evidence="7" id="KW-0282">Flagellum</keyword>
<reference evidence="7 8" key="1">
    <citation type="journal article" date="2010" name="J. Bacteriol.">
        <title>Genome sequences of Oceanicola granulosus HTCC2516(T) and Oceanicola batsensis HTCC2597(TDelta).</title>
        <authorList>
            <person name="Thrash J.C."/>
            <person name="Cho J.C."/>
            <person name="Vergin K.L."/>
            <person name="Giovannoni S.J."/>
        </authorList>
    </citation>
    <scope>NUCLEOTIDE SEQUENCE [LARGE SCALE GENOMIC DNA]</scope>
    <source>
        <strain evidence="8">ATCC BAA-861 / DSM 15982 / KCTC 12143 / HTCC2516</strain>
    </source>
</reference>
<keyword evidence="3 5" id="KW-1005">Bacterial flagellum biogenesis</keyword>
<evidence type="ECO:0000256" key="3">
    <source>
        <dbReference type="ARBA" id="ARBA00022795"/>
    </source>
</evidence>
<comment type="function">
    <text evidence="4 5">Required for flagellar hook formation. May act as a scaffolding protein.</text>
</comment>
<comment type="similarity">
    <text evidence="1 5">Belongs to the FlgD family.</text>
</comment>
<dbReference type="HOGENOM" id="CLU_047535_0_1_5"/>
<keyword evidence="8" id="KW-1185">Reference proteome</keyword>
<evidence type="ECO:0000256" key="5">
    <source>
        <dbReference type="RuleBase" id="RU362076"/>
    </source>
</evidence>
<organism evidence="7 8">
    <name type="scientific">Oceanicola granulosus (strain ATCC BAA-861 / DSM 15982 / KCTC 12143 / HTCC2516)</name>
    <dbReference type="NCBI Taxonomy" id="314256"/>
    <lineage>
        <taxon>Bacteria</taxon>
        <taxon>Pseudomonadati</taxon>
        <taxon>Pseudomonadota</taxon>
        <taxon>Alphaproteobacteria</taxon>
        <taxon>Rhodobacterales</taxon>
        <taxon>Roseobacteraceae</taxon>
        <taxon>Oceanicola</taxon>
    </lineage>
</organism>
<dbReference type="STRING" id="314256.OG2516_06841"/>
<dbReference type="Gene3D" id="2.60.40.4070">
    <property type="match status" value="1"/>
</dbReference>
<evidence type="ECO:0000256" key="1">
    <source>
        <dbReference type="ARBA" id="ARBA00010577"/>
    </source>
</evidence>
<comment type="caution">
    <text evidence="7">The sequence shown here is derived from an EMBL/GenBank/DDBJ whole genome shotgun (WGS) entry which is preliminary data.</text>
</comment>